<dbReference type="InterPro" id="IPR000515">
    <property type="entry name" value="MetI-like"/>
</dbReference>
<evidence type="ECO:0000256" key="6">
    <source>
        <dbReference type="ARBA" id="ARBA00023136"/>
    </source>
</evidence>
<dbReference type="Gene3D" id="1.10.3720.10">
    <property type="entry name" value="MetI-like"/>
    <property type="match status" value="1"/>
</dbReference>
<feature type="transmembrane region" description="Helical" evidence="7">
    <location>
        <begin position="154"/>
        <end position="174"/>
    </location>
</feature>
<comment type="subcellular location">
    <subcellularLocation>
        <location evidence="1 7">Cell membrane</location>
        <topology evidence="1 7">Multi-pass membrane protein</topology>
    </subcellularLocation>
</comment>
<evidence type="ECO:0000256" key="4">
    <source>
        <dbReference type="ARBA" id="ARBA00022692"/>
    </source>
</evidence>
<reference evidence="10" key="1">
    <citation type="journal article" date="2019" name="Int. J. Syst. Evol. Microbiol.">
        <title>The Global Catalogue of Microorganisms (GCM) 10K type strain sequencing project: providing services to taxonomists for standard genome sequencing and annotation.</title>
        <authorList>
            <consortium name="The Broad Institute Genomics Platform"/>
            <consortium name="The Broad Institute Genome Sequencing Center for Infectious Disease"/>
            <person name="Wu L."/>
            <person name="Ma J."/>
        </authorList>
    </citation>
    <scope>NUCLEOTIDE SEQUENCE [LARGE SCALE GENOMIC DNA]</scope>
    <source>
        <strain evidence="10">JCM 17110</strain>
    </source>
</reference>
<dbReference type="InterPro" id="IPR035906">
    <property type="entry name" value="MetI-like_sf"/>
</dbReference>
<dbReference type="PROSITE" id="PS50928">
    <property type="entry name" value="ABC_TM1"/>
    <property type="match status" value="1"/>
</dbReference>
<keyword evidence="2 7" id="KW-0813">Transport</keyword>
<dbReference type="PANTHER" id="PTHR43386:SF26">
    <property type="entry name" value="ABC TRANSPORTER PERMEASE PROTEIN"/>
    <property type="match status" value="1"/>
</dbReference>
<protein>
    <submittedName>
        <fullName evidence="9">ABC transporter permease</fullName>
    </submittedName>
</protein>
<feature type="transmembrane region" description="Helical" evidence="7">
    <location>
        <begin position="294"/>
        <end position="318"/>
    </location>
</feature>
<evidence type="ECO:0000313" key="9">
    <source>
        <dbReference type="EMBL" id="GAA3539681.1"/>
    </source>
</evidence>
<keyword evidence="6 7" id="KW-0472">Membrane</keyword>
<evidence type="ECO:0000256" key="3">
    <source>
        <dbReference type="ARBA" id="ARBA00022475"/>
    </source>
</evidence>
<evidence type="ECO:0000256" key="7">
    <source>
        <dbReference type="RuleBase" id="RU363032"/>
    </source>
</evidence>
<keyword evidence="3" id="KW-1003">Cell membrane</keyword>
<comment type="similarity">
    <text evidence="7">Belongs to the binding-protein-dependent transport system permease family.</text>
</comment>
<dbReference type="SUPFAM" id="SSF161098">
    <property type="entry name" value="MetI-like"/>
    <property type="match status" value="1"/>
</dbReference>
<sequence>MEINTTKAALTGRNSSRPGGLQKIWQRLLAAWDSDIAYNFRTSRLTVFATGVLALLLFAGIGASLLAHYDPFDMAAFDLMDSELPPSWVEGGEARFWLGTDIQGRDVYSLILHGLQVSLIVGFISVLCAMALGVTLGVVSGYFGGIIDALIMRLADAMLSFPTIMFALLVSGAARGLLPQEMHDQMAVYIIVISITLTGWMQYARTVRGCTLLEGNKEYVQAAKVMGSNNIRIMFQHILPNVLSPVLVLATLHLALAVLTEATLSFLGVGMPPHQPSLGTLINEGNKYLFSGQWWVVLFPSLVLVVLALSVNLVGDWLRDALNPKLR</sequence>
<dbReference type="Proteomes" id="UP001500795">
    <property type="component" value="Unassembled WGS sequence"/>
</dbReference>
<proteinExistence type="inferred from homology"/>
<feature type="domain" description="ABC transmembrane type-1" evidence="8">
    <location>
        <begin position="115"/>
        <end position="315"/>
    </location>
</feature>
<feature type="transmembrane region" description="Helical" evidence="7">
    <location>
        <begin position="45"/>
        <end position="69"/>
    </location>
</feature>
<accession>A0ABP6VUR4</accession>
<keyword evidence="4 7" id="KW-0812">Transmembrane</keyword>
<feature type="transmembrane region" description="Helical" evidence="7">
    <location>
        <begin position="117"/>
        <end position="142"/>
    </location>
</feature>
<feature type="transmembrane region" description="Helical" evidence="7">
    <location>
        <begin position="186"/>
        <end position="203"/>
    </location>
</feature>
<keyword evidence="5 7" id="KW-1133">Transmembrane helix</keyword>
<dbReference type="CDD" id="cd06261">
    <property type="entry name" value="TM_PBP2"/>
    <property type="match status" value="1"/>
</dbReference>
<evidence type="ECO:0000256" key="2">
    <source>
        <dbReference type="ARBA" id="ARBA00022448"/>
    </source>
</evidence>
<organism evidence="9 10">
    <name type="scientific">Zobellella aerophila</name>
    <dbReference type="NCBI Taxonomy" id="870480"/>
    <lineage>
        <taxon>Bacteria</taxon>
        <taxon>Pseudomonadati</taxon>
        <taxon>Pseudomonadota</taxon>
        <taxon>Gammaproteobacteria</taxon>
        <taxon>Aeromonadales</taxon>
        <taxon>Aeromonadaceae</taxon>
        <taxon>Zobellella</taxon>
    </lineage>
</organism>
<name>A0ABP6VUR4_9GAMM</name>
<feature type="transmembrane region" description="Helical" evidence="7">
    <location>
        <begin position="238"/>
        <end position="259"/>
    </location>
</feature>
<dbReference type="PANTHER" id="PTHR43386">
    <property type="entry name" value="OLIGOPEPTIDE TRANSPORT SYSTEM PERMEASE PROTEIN APPC"/>
    <property type="match status" value="1"/>
</dbReference>
<gene>
    <name evidence="9" type="ORF">GCM10022394_19250</name>
</gene>
<evidence type="ECO:0000259" key="8">
    <source>
        <dbReference type="PROSITE" id="PS50928"/>
    </source>
</evidence>
<evidence type="ECO:0000256" key="5">
    <source>
        <dbReference type="ARBA" id="ARBA00022989"/>
    </source>
</evidence>
<keyword evidence="10" id="KW-1185">Reference proteome</keyword>
<dbReference type="Pfam" id="PF00528">
    <property type="entry name" value="BPD_transp_1"/>
    <property type="match status" value="1"/>
</dbReference>
<comment type="caution">
    <text evidence="9">The sequence shown here is derived from an EMBL/GenBank/DDBJ whole genome shotgun (WGS) entry which is preliminary data.</text>
</comment>
<evidence type="ECO:0000313" key="10">
    <source>
        <dbReference type="Proteomes" id="UP001500795"/>
    </source>
</evidence>
<dbReference type="EMBL" id="BAABCX010000002">
    <property type="protein sequence ID" value="GAA3539681.1"/>
    <property type="molecule type" value="Genomic_DNA"/>
</dbReference>
<evidence type="ECO:0000256" key="1">
    <source>
        <dbReference type="ARBA" id="ARBA00004651"/>
    </source>
</evidence>
<dbReference type="InterPro" id="IPR050366">
    <property type="entry name" value="BP-dependent_transpt_permease"/>
</dbReference>
<dbReference type="RefSeq" id="WP_344957342.1">
    <property type="nucleotide sequence ID" value="NZ_BAABCX010000002.1"/>
</dbReference>